<reference evidence="1 2" key="1">
    <citation type="submission" date="2024-02" db="EMBL/GenBank/DDBJ databases">
        <title>Complete genome sequence of Pelagibacterium nitratireducens ZH15.</title>
        <authorList>
            <person name="Zhao L.H."/>
        </authorList>
    </citation>
    <scope>NUCLEOTIDE SEQUENCE [LARGE SCALE GENOMIC DNA]</scope>
    <source>
        <strain evidence="1 2">ZH15</strain>
    </source>
</reference>
<keyword evidence="2" id="KW-1185">Reference proteome</keyword>
<protein>
    <submittedName>
        <fullName evidence="1">TniB family NTP-binding protein</fullName>
    </submittedName>
</protein>
<dbReference type="SUPFAM" id="SSF52540">
    <property type="entry name" value="P-loop containing nucleoside triphosphate hydrolases"/>
    <property type="match status" value="1"/>
</dbReference>
<proteinExistence type="predicted"/>
<evidence type="ECO:0000313" key="2">
    <source>
        <dbReference type="Proteomes" id="UP001369958"/>
    </source>
</evidence>
<dbReference type="Pfam" id="PF05621">
    <property type="entry name" value="TniB"/>
    <property type="match status" value="1"/>
</dbReference>
<dbReference type="Proteomes" id="UP001369958">
    <property type="component" value="Chromosome"/>
</dbReference>
<dbReference type="RefSeq" id="WP_338610597.1">
    <property type="nucleotide sequence ID" value="NZ_CP146275.1"/>
</dbReference>
<dbReference type="InterPro" id="IPR027417">
    <property type="entry name" value="P-loop_NTPase"/>
</dbReference>
<dbReference type="InterPro" id="IPR008868">
    <property type="entry name" value="TniB"/>
</dbReference>
<organism evidence="1 2">
    <name type="scientific">Pelagibacterium nitratireducens</name>
    <dbReference type="NCBI Taxonomy" id="1046114"/>
    <lineage>
        <taxon>Bacteria</taxon>
        <taxon>Pseudomonadati</taxon>
        <taxon>Pseudomonadota</taxon>
        <taxon>Alphaproteobacteria</taxon>
        <taxon>Hyphomicrobiales</taxon>
        <taxon>Devosiaceae</taxon>
        <taxon>Pelagibacterium</taxon>
    </lineage>
</organism>
<sequence>MTALKDGNRGVIALDQWDPPVGRRASTRSDDEAHVATVTSKIAELQELYVNTQRDHILASNFQRLLDLRAAPAPERKHAGLLVIGDSGAGKSRMLRNFFSNHTMLPGYGEQDAECPLISMDVPSPVSNKSLGLEALRCLYPQKRNDPVVPTTDDKDNNADIWATFRDMAEELGVWGLCIDEAHDLTNGGPNTLKVLRSTFKRWMAHSHRPILILSGIPRVQAIVDEYEMRRRFLPVHCPQLDAVKDAANVKRIVAKYVRLSELQLDNSLSGLIERLIHASTRQFGITMDLVLEAIEVALLDRDSKLTLQHFEQAYHLRTRCEPDANPFVVSDWLSIDTLSYMRTEPEAAAKKRRQKREEGPY</sequence>
<evidence type="ECO:0000313" key="1">
    <source>
        <dbReference type="EMBL" id="WWT34601.1"/>
    </source>
</evidence>
<dbReference type="EMBL" id="CP146275">
    <property type="protein sequence ID" value="WWT34601.1"/>
    <property type="molecule type" value="Genomic_DNA"/>
</dbReference>
<name>A0ABZ2I7W2_9HYPH</name>
<gene>
    <name evidence="1" type="ORF">V6617_09080</name>
</gene>
<accession>A0ABZ2I7W2</accession>